<evidence type="ECO:0000313" key="2">
    <source>
        <dbReference type="RefSeq" id="XP_033456536.1"/>
    </source>
</evidence>
<reference evidence="2" key="1">
    <citation type="submission" date="2020-01" db="EMBL/GenBank/DDBJ databases">
        <authorList>
            <consortium name="DOE Joint Genome Institute"/>
            <person name="Haridas S."/>
            <person name="Albert R."/>
            <person name="Binder M."/>
            <person name="Bloem J."/>
            <person name="Labutti K."/>
            <person name="Salamov A."/>
            <person name="Andreopoulos B."/>
            <person name="Baker S.E."/>
            <person name="Barry K."/>
            <person name="Bills G."/>
            <person name="Bluhm B.H."/>
            <person name="Cannon C."/>
            <person name="Castanera R."/>
            <person name="Culley D.E."/>
            <person name="Daum C."/>
            <person name="Ezra D."/>
            <person name="Gonzalez J.B."/>
            <person name="Henrissat B."/>
            <person name="Kuo A."/>
            <person name="Liang C."/>
            <person name="Lipzen A."/>
            <person name="Lutzoni F."/>
            <person name="Magnuson J."/>
            <person name="Mondo S."/>
            <person name="Nolan M."/>
            <person name="Ohm R."/>
            <person name="Pangilinan J."/>
            <person name="Park H.-J."/>
            <person name="Ramirez L."/>
            <person name="Alfaro M."/>
            <person name="Sun H."/>
            <person name="Tritt A."/>
            <person name="Yoshinaga Y."/>
            <person name="Zwiers L.-H."/>
            <person name="Turgeon B.G."/>
            <person name="Goodwin S.B."/>
            <person name="Spatafora J.W."/>
            <person name="Crous P.W."/>
            <person name="Grigoriev I.V."/>
        </authorList>
    </citation>
    <scope>NUCLEOTIDE SEQUENCE</scope>
    <source>
        <strain evidence="2">CBS 342.82</strain>
    </source>
</reference>
<protein>
    <submittedName>
        <fullName evidence="2">Uncharacterized protein</fullName>
    </submittedName>
</protein>
<evidence type="ECO:0000313" key="1">
    <source>
        <dbReference type="Proteomes" id="UP000504637"/>
    </source>
</evidence>
<dbReference type="AlphaFoldDB" id="A0A6J3LUP9"/>
<reference evidence="2" key="2">
    <citation type="submission" date="2020-04" db="EMBL/GenBank/DDBJ databases">
        <authorList>
            <consortium name="NCBI Genome Project"/>
        </authorList>
    </citation>
    <scope>NUCLEOTIDE SEQUENCE</scope>
    <source>
        <strain evidence="2">CBS 342.82</strain>
    </source>
</reference>
<dbReference type="RefSeq" id="XP_033456536.1">
    <property type="nucleotide sequence ID" value="XM_033603416.1"/>
</dbReference>
<gene>
    <name evidence="2" type="ORF">K489DRAFT_373356</name>
</gene>
<name>A0A6J3LUP9_9PEZI</name>
<organism evidence="2">
    <name type="scientific">Dissoconium aciculare CBS 342.82</name>
    <dbReference type="NCBI Taxonomy" id="1314786"/>
    <lineage>
        <taxon>Eukaryota</taxon>
        <taxon>Fungi</taxon>
        <taxon>Dikarya</taxon>
        <taxon>Ascomycota</taxon>
        <taxon>Pezizomycotina</taxon>
        <taxon>Dothideomycetes</taxon>
        <taxon>Dothideomycetidae</taxon>
        <taxon>Mycosphaerellales</taxon>
        <taxon>Dissoconiaceae</taxon>
        <taxon>Dissoconium</taxon>
    </lineage>
</organism>
<sequence>MRAIVPRKGASLTCHGLYTVNDESQLCKPFIINQDEVFFSKEYRGDDIPKKANRRTATRNRVMLDLVGGKKSTAANNERMLSEKAVRDANMAIDSFEERKRLIMQHGAAYELTGDVKHLRQMKSILEKLDPSLQELTPATHHMFLLLEGHHVLTEEECKATQAEIAKKWPEIVDTCGKFCTRLTPEIPRFFIFRRIISV</sequence>
<dbReference type="Proteomes" id="UP000504637">
    <property type="component" value="Unplaced"/>
</dbReference>
<proteinExistence type="predicted"/>
<reference evidence="2" key="3">
    <citation type="submission" date="2025-08" db="UniProtKB">
        <authorList>
            <consortium name="RefSeq"/>
        </authorList>
    </citation>
    <scope>IDENTIFICATION</scope>
    <source>
        <strain evidence="2">CBS 342.82</strain>
    </source>
</reference>
<keyword evidence="1" id="KW-1185">Reference proteome</keyword>
<dbReference type="GeneID" id="54361216"/>
<accession>A0A6J3LUP9</accession>